<comment type="caution">
    <text evidence="1">The sequence shown here is derived from an EMBL/GenBank/DDBJ whole genome shotgun (WGS) entry which is preliminary data.</text>
</comment>
<dbReference type="VEuPathDB" id="FungiDB:PC110_g18536"/>
<protein>
    <submittedName>
        <fullName evidence="1">Uncharacterized protein</fullName>
    </submittedName>
</protein>
<evidence type="ECO:0000313" key="2">
    <source>
        <dbReference type="Proteomes" id="UP000697107"/>
    </source>
</evidence>
<dbReference type="Proteomes" id="UP000697107">
    <property type="component" value="Unassembled WGS sequence"/>
</dbReference>
<proteinExistence type="predicted"/>
<gene>
    <name evidence="1" type="ORF">PC118_g22561</name>
</gene>
<organism evidence="1 2">
    <name type="scientific">Phytophthora cactorum</name>
    <dbReference type="NCBI Taxonomy" id="29920"/>
    <lineage>
        <taxon>Eukaryota</taxon>
        <taxon>Sar</taxon>
        <taxon>Stramenopiles</taxon>
        <taxon>Oomycota</taxon>
        <taxon>Peronosporomycetes</taxon>
        <taxon>Peronosporales</taxon>
        <taxon>Peronosporaceae</taxon>
        <taxon>Phytophthora</taxon>
    </lineage>
</organism>
<evidence type="ECO:0000313" key="1">
    <source>
        <dbReference type="EMBL" id="KAG2960358.1"/>
    </source>
</evidence>
<sequence>MGIEAEMPSPARSLSNREVLLGTSFLDPNDLTLLRDLALFRDGLDVEQDRKNLNQFGTVADRGWNLASSMLESKAALLQRCREFARQAGIAIRVASNSWRKKNQDSNAKYACKVLKGQQQLVSGTKQQCPFFINVYGYKGNWKITKMCVVHDHYRNAGFQGEVFVEGQLSDNLERTCSEHQHV</sequence>
<accession>A0A8T1ESW9</accession>
<dbReference type="AlphaFoldDB" id="A0A8T1ESW9"/>
<dbReference type="EMBL" id="RCML01001794">
    <property type="protein sequence ID" value="KAG2960358.1"/>
    <property type="molecule type" value="Genomic_DNA"/>
</dbReference>
<name>A0A8T1ESW9_9STRA</name>
<reference evidence="1" key="1">
    <citation type="submission" date="2018-10" db="EMBL/GenBank/DDBJ databases">
        <title>Effector identification in a new, highly contiguous assembly of the strawberry crown rot pathogen Phytophthora cactorum.</title>
        <authorList>
            <person name="Armitage A.D."/>
            <person name="Nellist C.F."/>
            <person name="Bates H."/>
            <person name="Vickerstaff R.J."/>
            <person name="Harrison R.J."/>
        </authorList>
    </citation>
    <scope>NUCLEOTIDE SEQUENCE</scope>
    <source>
        <strain evidence="1">P415</strain>
    </source>
</reference>